<keyword evidence="3" id="KW-1185">Reference proteome</keyword>
<evidence type="ECO:0000256" key="1">
    <source>
        <dbReference type="SAM" id="Phobius"/>
    </source>
</evidence>
<feature type="transmembrane region" description="Helical" evidence="1">
    <location>
        <begin position="48"/>
        <end position="66"/>
    </location>
</feature>
<organism evidence="2 3">
    <name type="scientific">Pedobacter aquae</name>
    <dbReference type="NCBI Taxonomy" id="2605747"/>
    <lineage>
        <taxon>Bacteria</taxon>
        <taxon>Pseudomonadati</taxon>
        <taxon>Bacteroidota</taxon>
        <taxon>Sphingobacteriia</taxon>
        <taxon>Sphingobacteriales</taxon>
        <taxon>Sphingobacteriaceae</taxon>
        <taxon>Pedobacter</taxon>
    </lineage>
</organism>
<dbReference type="RefSeq" id="WP_149074230.1">
    <property type="nucleotide sequence ID" value="NZ_CP043329.1"/>
</dbReference>
<evidence type="ECO:0000313" key="3">
    <source>
        <dbReference type="Proteomes" id="UP000323653"/>
    </source>
</evidence>
<dbReference type="AlphaFoldDB" id="A0A5C0VH07"/>
<reference evidence="2 3" key="1">
    <citation type="submission" date="2019-08" db="EMBL/GenBank/DDBJ databases">
        <title>Pedobacter sp. nov., isolated from Han river, South Korea.</title>
        <authorList>
            <person name="Lee D.-H."/>
            <person name="Kim Y.-S."/>
            <person name="Hwang E.-M."/>
            <person name="Le Tran T.C."/>
            <person name="Cha C.-J."/>
        </authorList>
    </citation>
    <scope>NUCLEOTIDE SEQUENCE [LARGE SCALE GENOMIC DNA]</scope>
    <source>
        <strain evidence="2 3">CJ43</strain>
    </source>
</reference>
<feature type="transmembrane region" description="Helical" evidence="1">
    <location>
        <begin position="7"/>
        <end position="25"/>
    </location>
</feature>
<keyword evidence="1" id="KW-1133">Transmembrane helix</keyword>
<keyword evidence="1" id="KW-0812">Transmembrane</keyword>
<sequence length="70" mass="7583">MNRSLGIILTIIGIVMLVWGGFSYTKQEKIIDAGPIQVSADKKETVNWPPYVGAAVLVAGIILLVSKRKT</sequence>
<dbReference type="EMBL" id="CP043329">
    <property type="protein sequence ID" value="QEK51192.1"/>
    <property type="molecule type" value="Genomic_DNA"/>
</dbReference>
<protein>
    <submittedName>
        <fullName evidence="2">Uncharacterized protein</fullName>
    </submittedName>
</protein>
<dbReference type="KEGG" id="pej:FYC62_05515"/>
<gene>
    <name evidence="2" type="ORF">FYC62_05515</name>
</gene>
<accession>A0A5C0VH07</accession>
<proteinExistence type="predicted"/>
<name>A0A5C0VH07_9SPHI</name>
<dbReference type="Proteomes" id="UP000323653">
    <property type="component" value="Chromosome"/>
</dbReference>
<keyword evidence="1" id="KW-0472">Membrane</keyword>
<evidence type="ECO:0000313" key="2">
    <source>
        <dbReference type="EMBL" id="QEK51192.1"/>
    </source>
</evidence>